<dbReference type="EMBL" id="CP109011">
    <property type="protein sequence ID" value="WUT41333.1"/>
    <property type="molecule type" value="Genomic_DNA"/>
</dbReference>
<dbReference type="InterPro" id="IPR011006">
    <property type="entry name" value="CheY-like_superfamily"/>
</dbReference>
<organism evidence="3 5">
    <name type="scientific">Streptomyces pseudovenezuelae</name>
    <dbReference type="NCBI Taxonomy" id="67350"/>
    <lineage>
        <taxon>Bacteria</taxon>
        <taxon>Bacillati</taxon>
        <taxon>Actinomycetota</taxon>
        <taxon>Actinomycetes</taxon>
        <taxon>Kitasatosporales</taxon>
        <taxon>Streptomycetaceae</taxon>
        <taxon>Streptomyces</taxon>
        <taxon>Streptomyces aurantiacus group</taxon>
    </lineage>
</organism>
<dbReference type="PANTHER" id="PTHR44520:SF2">
    <property type="entry name" value="RESPONSE REGULATOR RCP1"/>
    <property type="match status" value="1"/>
</dbReference>
<dbReference type="InterPro" id="IPR052893">
    <property type="entry name" value="TCS_response_regulator"/>
</dbReference>
<dbReference type="OrthoDB" id="9793549at2"/>
<dbReference type="GO" id="GO:0000160">
    <property type="term" value="P:phosphorelay signal transduction system"/>
    <property type="evidence" value="ECO:0007669"/>
    <property type="project" value="InterPro"/>
</dbReference>
<dbReference type="Proteomes" id="UP000053039">
    <property type="component" value="Unassembled WGS sequence"/>
</dbReference>
<dbReference type="RefSeq" id="WP_031046514.1">
    <property type="nucleotide sequence ID" value="NZ_CP107755.1"/>
</dbReference>
<gene>
    <name evidence="3" type="ORF">AQI94_28690</name>
    <name evidence="4" type="ORF">OG929_03240</name>
</gene>
<evidence type="ECO:0000313" key="3">
    <source>
        <dbReference type="EMBL" id="KUM84563.1"/>
    </source>
</evidence>
<reference evidence="4" key="2">
    <citation type="submission" date="2022-10" db="EMBL/GenBank/DDBJ databases">
        <title>The complete genomes of actinobacterial strains from the NBC collection.</title>
        <authorList>
            <person name="Joergensen T.S."/>
            <person name="Alvarez Arevalo M."/>
            <person name="Sterndorff E.B."/>
            <person name="Faurdal D."/>
            <person name="Vuksanovic O."/>
            <person name="Mourched A.-S."/>
            <person name="Charusanti P."/>
            <person name="Shaw S."/>
            <person name="Blin K."/>
            <person name="Weber T."/>
        </authorList>
    </citation>
    <scope>NUCLEOTIDE SEQUENCE</scope>
    <source>
        <strain evidence="4">NBC_00686</strain>
    </source>
</reference>
<keyword evidence="1" id="KW-0597">Phosphoprotein</keyword>
<dbReference type="InterPro" id="IPR001789">
    <property type="entry name" value="Sig_transdc_resp-reg_receiver"/>
</dbReference>
<dbReference type="SMART" id="SM00448">
    <property type="entry name" value="REC"/>
    <property type="match status" value="1"/>
</dbReference>
<accession>A0A117PPG7</accession>
<dbReference type="GeneID" id="95703274"/>
<proteinExistence type="predicted"/>
<reference evidence="3 5" key="1">
    <citation type="submission" date="2015-10" db="EMBL/GenBank/DDBJ databases">
        <title>Draft genome sequence of Streptomyces pseudovenezuelae DSM 40212, type strain for the species Streptomyces pseudovenezuelae.</title>
        <authorList>
            <person name="Ruckert C."/>
            <person name="Winkler A."/>
            <person name="Kalinowski J."/>
            <person name="Kampfer P."/>
            <person name="Glaeser S."/>
        </authorList>
    </citation>
    <scope>NUCLEOTIDE SEQUENCE [LARGE SCALE GENOMIC DNA]</scope>
    <source>
        <strain evidence="3 5">DSM 40212</strain>
    </source>
</reference>
<evidence type="ECO:0000256" key="1">
    <source>
        <dbReference type="PROSITE-ProRule" id="PRU00169"/>
    </source>
</evidence>
<dbReference type="AlphaFoldDB" id="A0A117PPG7"/>
<evidence type="ECO:0000313" key="6">
    <source>
        <dbReference type="Proteomes" id="UP001432168"/>
    </source>
</evidence>
<dbReference type="Proteomes" id="UP001432168">
    <property type="component" value="Chromosome"/>
</dbReference>
<dbReference type="Pfam" id="PF00072">
    <property type="entry name" value="Response_reg"/>
    <property type="match status" value="1"/>
</dbReference>
<dbReference type="PANTHER" id="PTHR44520">
    <property type="entry name" value="RESPONSE REGULATOR RCP1-RELATED"/>
    <property type="match status" value="1"/>
</dbReference>
<name>A0A117PPG7_9ACTN</name>
<dbReference type="PROSITE" id="PS50110">
    <property type="entry name" value="RESPONSE_REGULATORY"/>
    <property type="match status" value="1"/>
</dbReference>
<feature type="modified residue" description="4-aspartylphosphate" evidence="1">
    <location>
        <position position="68"/>
    </location>
</feature>
<evidence type="ECO:0000313" key="5">
    <source>
        <dbReference type="Proteomes" id="UP000053039"/>
    </source>
</evidence>
<sequence length="148" mass="16773">MITPAASPIDVLLVEDDPGDELMTREAFEDNKIGNTLHVVRDGEEALDFLYRRGDHTEAPQPDLILLDLNLPKYDGRQVLEKIKSDPELAHIPVVVLTTSAAEEDILRSYKLHANAYVTKPVDLDQFIAAVRQIDEFFVQVVRLPRHF</sequence>
<evidence type="ECO:0000259" key="2">
    <source>
        <dbReference type="PROSITE" id="PS50110"/>
    </source>
</evidence>
<dbReference type="EMBL" id="LMWM01000030">
    <property type="protein sequence ID" value="KUM84563.1"/>
    <property type="molecule type" value="Genomic_DNA"/>
</dbReference>
<keyword evidence="6" id="KW-1185">Reference proteome</keyword>
<protein>
    <submittedName>
        <fullName evidence="3 4">Response regulator</fullName>
    </submittedName>
</protein>
<dbReference type="Gene3D" id="3.40.50.2300">
    <property type="match status" value="1"/>
</dbReference>
<feature type="domain" description="Response regulatory" evidence="2">
    <location>
        <begin position="10"/>
        <end position="135"/>
    </location>
</feature>
<dbReference type="SUPFAM" id="SSF52172">
    <property type="entry name" value="CheY-like"/>
    <property type="match status" value="1"/>
</dbReference>
<evidence type="ECO:0000313" key="4">
    <source>
        <dbReference type="EMBL" id="WUT41333.1"/>
    </source>
</evidence>
<dbReference type="CDD" id="cd17557">
    <property type="entry name" value="REC_Rcp-like"/>
    <property type="match status" value="1"/>
</dbReference>